<keyword evidence="3" id="KW-0067">ATP-binding</keyword>
<dbReference type="Gene3D" id="3.40.50.300">
    <property type="entry name" value="P-loop containing nucleotide triphosphate hydrolases"/>
    <property type="match status" value="1"/>
</dbReference>
<dbReference type="InterPro" id="IPR011579">
    <property type="entry name" value="ATPase_dom"/>
</dbReference>
<keyword evidence="4" id="KW-1185">Reference proteome</keyword>
<proteinExistence type="predicted"/>
<keyword evidence="3" id="KW-0547">Nucleotide-binding</keyword>
<dbReference type="PANTHER" id="PTHR34704">
    <property type="entry name" value="ATPASE"/>
    <property type="match status" value="1"/>
</dbReference>
<dbReference type="InterPro" id="IPR004256">
    <property type="entry name" value="DUF234"/>
</dbReference>
<reference evidence="3" key="1">
    <citation type="journal article" date="2020" name="Appl. Environ. Microbiol.">
        <title>Medium-Chain Fatty Acid Synthesis by 'Candidatus Weimeria bifida' gen. nov., sp. nov., and 'Candidatus Pseudoramibacter fermentans' sp. nov.</title>
        <authorList>
            <person name="Scarborough M.J."/>
            <person name="Myers K.S."/>
            <person name="Donohue T.J."/>
            <person name="Noguera D.R."/>
        </authorList>
    </citation>
    <scope>NUCLEOTIDE SEQUENCE</scope>
    <source>
        <strain evidence="3">EUB1.1</strain>
    </source>
</reference>
<feature type="domain" description="DUF234" evidence="2">
    <location>
        <begin position="316"/>
        <end position="405"/>
    </location>
</feature>
<dbReference type="EMBL" id="VOGB01000004">
    <property type="protein sequence ID" value="MQM72980.1"/>
    <property type="molecule type" value="Genomic_DNA"/>
</dbReference>
<comment type="caution">
    <text evidence="3">The sequence shown here is derived from an EMBL/GenBank/DDBJ whole genome shotgun (WGS) entry which is preliminary data.</text>
</comment>
<evidence type="ECO:0000313" key="4">
    <source>
        <dbReference type="Proteomes" id="UP000473648"/>
    </source>
</evidence>
<dbReference type="PANTHER" id="PTHR34704:SF1">
    <property type="entry name" value="ATPASE"/>
    <property type="match status" value="1"/>
</dbReference>
<dbReference type="GO" id="GO:0005524">
    <property type="term" value="F:ATP binding"/>
    <property type="evidence" value="ECO:0007669"/>
    <property type="project" value="UniProtKB-KW"/>
</dbReference>
<evidence type="ECO:0000259" key="1">
    <source>
        <dbReference type="Pfam" id="PF01637"/>
    </source>
</evidence>
<evidence type="ECO:0000313" key="3">
    <source>
        <dbReference type="EMBL" id="MQM72980.1"/>
    </source>
</evidence>
<dbReference type="AlphaFoldDB" id="A0A6L5GT69"/>
<dbReference type="SUPFAM" id="SSF52540">
    <property type="entry name" value="P-loop containing nucleoside triphosphate hydrolases"/>
    <property type="match status" value="1"/>
</dbReference>
<organism evidence="3 4">
    <name type="scientific">Candidatus Pseudoramibacter fermentans</name>
    <dbReference type="NCBI Taxonomy" id="2594427"/>
    <lineage>
        <taxon>Bacteria</taxon>
        <taxon>Bacillati</taxon>
        <taxon>Bacillota</taxon>
        <taxon>Clostridia</taxon>
        <taxon>Eubacteriales</taxon>
        <taxon>Eubacteriaceae</taxon>
        <taxon>Pseudoramibacter</taxon>
    </lineage>
</organism>
<evidence type="ECO:0000259" key="2">
    <source>
        <dbReference type="Pfam" id="PF03008"/>
    </source>
</evidence>
<dbReference type="Proteomes" id="UP000473648">
    <property type="component" value="Unassembled WGS sequence"/>
</dbReference>
<dbReference type="Pfam" id="PF01637">
    <property type="entry name" value="ATPase_2"/>
    <property type="match status" value="1"/>
</dbReference>
<name>A0A6L5GT69_9FIRM</name>
<feature type="domain" description="ATPase" evidence="1">
    <location>
        <begin position="3"/>
        <end position="200"/>
    </location>
</feature>
<protein>
    <submittedName>
        <fullName evidence="3">ATP-binding protein</fullName>
    </submittedName>
</protein>
<accession>A0A6L5GT69</accession>
<sequence length="471" mass="55265">MRFIGRKQELKQLTEAWKKEDALILITGRPRFGKTSLIKEFVKDKNHLYFEVGPQSDRLNRVAFERVFKSHFGIQAPSSEMSAMEWLELFRLYSEKTEDGGKILVIDNFDQLYFENKSFLKIFKKAWQKYFKTNGVTVIAAAREASWNRILQSEHSAKKIWTDQIHLSAMSFTEMMSEYPHHDFNQLMIVYAITGGVPGYWHFFNHCVNIKQIKKSILQNILNPYGKLFAEVANLLETEVWRPNAYHAILSSITMGQKTLEQIKDTTGYKKADVKKMLTHLEELGYIEAASFLQAKKRLQKANKQYQIAQPFIDFWYTFVFPEYGLLKDDPQYYKRHTLSGMIPYIQKWFNKILIEMLQKASMKKKIGLEIDEVGAYTENDQWIPILALDHTNHKMFIADCVYDTNAYAKSDFEKFKEKSSTLEFLNKKYGTYECVYGVFSVYPFEKDLLDYALETPNLFLFNGLTLYSLK</sequence>
<dbReference type="Pfam" id="PF03008">
    <property type="entry name" value="DUF234"/>
    <property type="match status" value="1"/>
</dbReference>
<gene>
    <name evidence="3" type="ORF">FRC53_06080</name>
</gene>
<dbReference type="InterPro" id="IPR027417">
    <property type="entry name" value="P-loop_NTPase"/>
</dbReference>